<keyword evidence="3" id="KW-0479">Metal-binding</keyword>
<dbReference type="GeneID" id="28843082"/>
<dbReference type="STRING" id="342668.A0A1B8GA19"/>
<reference evidence="12 13" key="1">
    <citation type="submission" date="2016-03" db="EMBL/GenBank/DDBJ databases">
        <title>Comparative genomics of Pseudogymnoascus destructans, the fungus causing white-nose syndrome of bats.</title>
        <authorList>
            <person name="Palmer J.M."/>
            <person name="Drees K.P."/>
            <person name="Foster J.T."/>
            <person name="Lindner D.L."/>
        </authorList>
    </citation>
    <scope>NUCLEOTIDE SEQUENCE [LARGE SCALE GENOMIC DNA]</scope>
    <source>
        <strain evidence="12 13">UAMH 10579</strain>
    </source>
</reference>
<dbReference type="PROSITE" id="PS50002">
    <property type="entry name" value="SH3"/>
    <property type="match status" value="1"/>
</dbReference>
<dbReference type="InterPro" id="IPR018957">
    <property type="entry name" value="Znf_C3HC4_RING-type"/>
</dbReference>
<name>A0A1B8GA19_9PEZI</name>
<evidence type="ECO:0000313" key="12">
    <source>
        <dbReference type="EMBL" id="OBT92689.1"/>
    </source>
</evidence>
<dbReference type="GO" id="GO:0016567">
    <property type="term" value="P:protein ubiquitination"/>
    <property type="evidence" value="ECO:0007669"/>
    <property type="project" value="TreeGrafter"/>
</dbReference>
<dbReference type="AlphaFoldDB" id="A0A1B8GA19"/>
<dbReference type="GO" id="GO:0005634">
    <property type="term" value="C:nucleus"/>
    <property type="evidence" value="ECO:0007669"/>
    <property type="project" value="TreeGrafter"/>
</dbReference>
<evidence type="ECO:0000256" key="7">
    <source>
        <dbReference type="PROSITE-ProRule" id="PRU00175"/>
    </source>
</evidence>
<keyword evidence="4 7" id="KW-0863">Zinc-finger</keyword>
<evidence type="ECO:0000256" key="8">
    <source>
        <dbReference type="PROSITE-ProRule" id="PRU00192"/>
    </source>
</evidence>
<dbReference type="InterPro" id="IPR001452">
    <property type="entry name" value="SH3_domain"/>
</dbReference>
<feature type="compositionally biased region" description="Polar residues" evidence="9">
    <location>
        <begin position="476"/>
        <end position="490"/>
    </location>
</feature>
<dbReference type="GO" id="GO:0004842">
    <property type="term" value="F:ubiquitin-protein transferase activity"/>
    <property type="evidence" value="ECO:0007669"/>
    <property type="project" value="TreeGrafter"/>
</dbReference>
<dbReference type="InterPro" id="IPR001841">
    <property type="entry name" value="Znf_RING"/>
</dbReference>
<evidence type="ECO:0000259" key="11">
    <source>
        <dbReference type="PROSITE" id="PS50089"/>
    </source>
</evidence>
<dbReference type="SMART" id="SM00326">
    <property type="entry name" value="SH3"/>
    <property type="match status" value="1"/>
</dbReference>
<evidence type="ECO:0000256" key="5">
    <source>
        <dbReference type="ARBA" id="ARBA00022833"/>
    </source>
</evidence>
<dbReference type="InterPro" id="IPR013083">
    <property type="entry name" value="Znf_RING/FYVE/PHD"/>
</dbReference>
<dbReference type="OrthoDB" id="1305878at2759"/>
<feature type="region of interest" description="Disordered" evidence="9">
    <location>
        <begin position="152"/>
        <end position="296"/>
    </location>
</feature>
<feature type="region of interest" description="Disordered" evidence="9">
    <location>
        <begin position="334"/>
        <end position="595"/>
    </location>
</feature>
<keyword evidence="6" id="KW-0832">Ubl conjugation</keyword>
<reference evidence="13" key="2">
    <citation type="journal article" date="2018" name="Nat. Commun.">
        <title>Extreme sensitivity to ultraviolet light in the fungal pathogen causing white-nose syndrome of bats.</title>
        <authorList>
            <person name="Palmer J.M."/>
            <person name="Drees K.P."/>
            <person name="Foster J.T."/>
            <person name="Lindner D.L."/>
        </authorList>
    </citation>
    <scope>NUCLEOTIDE SEQUENCE [LARGE SCALE GENOMIC DNA]</scope>
    <source>
        <strain evidence="13">UAMH 10579</strain>
    </source>
</reference>
<evidence type="ECO:0000259" key="10">
    <source>
        <dbReference type="PROSITE" id="PS50002"/>
    </source>
</evidence>
<feature type="region of interest" description="Disordered" evidence="9">
    <location>
        <begin position="98"/>
        <end position="140"/>
    </location>
</feature>
<dbReference type="GO" id="GO:0006511">
    <property type="term" value="P:ubiquitin-dependent protein catabolic process"/>
    <property type="evidence" value="ECO:0007669"/>
    <property type="project" value="TreeGrafter"/>
</dbReference>
<dbReference type="Pfam" id="PF00097">
    <property type="entry name" value="zf-C3HC4"/>
    <property type="match status" value="1"/>
</dbReference>
<dbReference type="EMBL" id="KV460263">
    <property type="protein sequence ID" value="OBT92689.1"/>
    <property type="molecule type" value="Genomic_DNA"/>
</dbReference>
<feature type="compositionally biased region" description="Low complexity" evidence="9">
    <location>
        <begin position="280"/>
        <end position="289"/>
    </location>
</feature>
<dbReference type="InterPro" id="IPR017907">
    <property type="entry name" value="Znf_RING_CS"/>
</dbReference>
<dbReference type="Gene3D" id="3.30.40.10">
    <property type="entry name" value="Zinc/RING finger domain, C3HC4 (zinc finger)"/>
    <property type="match status" value="1"/>
</dbReference>
<comment type="similarity">
    <text evidence="1">Belongs to the SH3RF family.</text>
</comment>
<feature type="domain" description="SH3" evidence="10">
    <location>
        <begin position="944"/>
        <end position="1006"/>
    </location>
</feature>
<dbReference type="Gene3D" id="3.30.60.90">
    <property type="match status" value="1"/>
</dbReference>
<feature type="compositionally biased region" description="Polar residues" evidence="9">
    <location>
        <begin position="580"/>
        <end position="593"/>
    </location>
</feature>
<accession>A0A1B8GA19</accession>
<protein>
    <recommendedName>
        <fullName evidence="14">RING-type domain-containing protein</fullName>
    </recommendedName>
</protein>
<evidence type="ECO:0000256" key="6">
    <source>
        <dbReference type="ARBA" id="ARBA00022843"/>
    </source>
</evidence>
<feature type="compositionally biased region" description="Basic and acidic residues" evidence="9">
    <location>
        <begin position="98"/>
        <end position="133"/>
    </location>
</feature>
<dbReference type="InterPro" id="IPR043145">
    <property type="entry name" value="Znf_ZZ_sf"/>
</dbReference>
<evidence type="ECO:0000256" key="3">
    <source>
        <dbReference type="ARBA" id="ARBA00022723"/>
    </source>
</evidence>
<feature type="compositionally biased region" description="Polar residues" evidence="9">
    <location>
        <begin position="403"/>
        <end position="416"/>
    </location>
</feature>
<dbReference type="PANTHER" id="PTHR16079:SF4">
    <property type="entry name" value="E3 UBIQUITIN-PROTEIN LIGASE CHFR"/>
    <property type="match status" value="1"/>
</dbReference>
<dbReference type="RefSeq" id="XP_018126422.1">
    <property type="nucleotide sequence ID" value="XM_018279108.2"/>
</dbReference>
<dbReference type="SMART" id="SM00184">
    <property type="entry name" value="RING"/>
    <property type="match status" value="1"/>
</dbReference>
<sequence>MEAANQGLDLERELTCSICTEVLYQPLTLLDCLHTFCGACLKEWFAFQLNSARASGASSSSSSNPVTCPSCRAVVRATKNNATVTTLLEMFLAANPDKGRTAEEKEDVKKKYSPGDDVMPKSEEREKTMRERMAEDDDGRLIQQVQMASLREVGVELPEERRERRRRREERARASGRTSSRTASREPSSDPAGSGQDRDRRRAEEDSGSESRRRREERREERASASASSPTTLHPESTRALERRRRRSEEAAARRSQDDSRRRNDDANRTAVRQIEHQSSLRSLISSSDVDSREMEEEILRQIREEGLLDGIDLENIDVNQEDQISERIAEAFRRRQRERAEQVVAPEPRNRSPSDRSEHRSATSSRTRQSTTTAPPMATARRLPHSRSLSAASQADEATRASPRTSATRLEPQSSDEGRRRRRTASGGHRSTRSATSPAPSSSPVTRPAARSATDLTERSTSSHIAPTRPLMSVETRSTTEPVPTSSNVADVVELATGRRRPPTLPPRSQLAGEAEIAASPVELQSSHTRTASQAPAYPPPPVPVATTPQDSQPGLSPAAALSHHSTATERASALQAVSRPTSSESTASQRVSLPRFPEPSIQCNRCHKSHIEYELHYSCSICARGEWNLCLGCYRSGRGCEHWFGFGYAAWAKWEKARTAGHIPPNAEKPHMLFAERYLPPRITPGGAEGRRTLTTEDPARRLQSGAFCASCQEWANECYWRCDSCNEGDWGFCNNCVNQGRCCTHPLLPLLYKPDNRDGEPMSPPHDHQTPRTATLLTGPGVVELGSFKPLSFRVECDACHYPIQPTQTRFHCFQCTSALPGREAGDYDLCTTCYHSMVNKKRISNENGHQGWRRCLQGHRMVIVGFEDARGGQRRVVVQDRVGGRGLFEEPAKTQDAVDAGLQQWSWAEGTRARLVTNNVSSTAPTGNPAMAREFPPDGGVGMRAVALWSWYPKEGEGANELLFPRGAEVREVVDVNGDWFHGSFMGAKGLFPAPYVRVLDSAS</sequence>
<dbReference type="Proteomes" id="UP000091956">
    <property type="component" value="Unassembled WGS sequence"/>
</dbReference>
<dbReference type="PANTHER" id="PTHR16079">
    <property type="entry name" value="UBIQUITIN LIGASE PROTEIN CHFR"/>
    <property type="match status" value="1"/>
</dbReference>
<dbReference type="SUPFAM" id="SSF57850">
    <property type="entry name" value="RING/U-box"/>
    <property type="match status" value="3"/>
</dbReference>
<evidence type="ECO:0008006" key="14">
    <source>
        <dbReference type="Google" id="ProtNLM"/>
    </source>
</evidence>
<evidence type="ECO:0000256" key="2">
    <source>
        <dbReference type="ARBA" id="ARBA00022443"/>
    </source>
</evidence>
<evidence type="ECO:0000313" key="13">
    <source>
        <dbReference type="Proteomes" id="UP000091956"/>
    </source>
</evidence>
<keyword evidence="5" id="KW-0862">Zinc</keyword>
<evidence type="ECO:0000256" key="9">
    <source>
        <dbReference type="SAM" id="MobiDB-lite"/>
    </source>
</evidence>
<feature type="compositionally biased region" description="Basic and acidic residues" evidence="9">
    <location>
        <begin position="196"/>
        <end position="223"/>
    </location>
</feature>
<dbReference type="Gene3D" id="2.30.30.40">
    <property type="entry name" value="SH3 Domains"/>
    <property type="match status" value="1"/>
</dbReference>
<feature type="region of interest" description="Disordered" evidence="9">
    <location>
        <begin position="305"/>
        <end position="324"/>
    </location>
</feature>
<proteinExistence type="inferred from homology"/>
<feature type="compositionally biased region" description="Basic and acidic residues" evidence="9">
    <location>
        <begin position="349"/>
        <end position="362"/>
    </location>
</feature>
<keyword evidence="13" id="KW-1185">Reference proteome</keyword>
<dbReference type="PROSITE" id="PS50089">
    <property type="entry name" value="ZF_RING_2"/>
    <property type="match status" value="1"/>
</dbReference>
<feature type="compositionally biased region" description="Polar residues" evidence="9">
    <location>
        <begin position="524"/>
        <end position="535"/>
    </location>
</feature>
<evidence type="ECO:0000256" key="4">
    <source>
        <dbReference type="ARBA" id="ARBA00022771"/>
    </source>
</evidence>
<organism evidence="12 13">
    <name type="scientific">Pseudogymnoascus verrucosus</name>
    <dbReference type="NCBI Taxonomy" id="342668"/>
    <lineage>
        <taxon>Eukaryota</taxon>
        <taxon>Fungi</taxon>
        <taxon>Dikarya</taxon>
        <taxon>Ascomycota</taxon>
        <taxon>Pezizomycotina</taxon>
        <taxon>Leotiomycetes</taxon>
        <taxon>Thelebolales</taxon>
        <taxon>Thelebolaceae</taxon>
        <taxon>Pseudogymnoascus</taxon>
    </lineage>
</organism>
<feature type="compositionally biased region" description="Basic and acidic residues" evidence="9">
    <location>
        <begin position="236"/>
        <end position="268"/>
    </location>
</feature>
<dbReference type="GO" id="GO:0008270">
    <property type="term" value="F:zinc ion binding"/>
    <property type="evidence" value="ECO:0007669"/>
    <property type="project" value="UniProtKB-KW"/>
</dbReference>
<dbReference type="InterPro" id="IPR052256">
    <property type="entry name" value="E3_ubiquitin-ligase_CHFR"/>
</dbReference>
<evidence type="ECO:0000256" key="1">
    <source>
        <dbReference type="ARBA" id="ARBA00008649"/>
    </source>
</evidence>
<dbReference type="InterPro" id="IPR036028">
    <property type="entry name" value="SH3-like_dom_sf"/>
</dbReference>
<feature type="domain" description="RING-type" evidence="11">
    <location>
        <begin position="16"/>
        <end position="72"/>
    </location>
</feature>
<keyword evidence="2 8" id="KW-0728">SH3 domain</keyword>
<dbReference type="SUPFAM" id="SSF50044">
    <property type="entry name" value="SH3-domain"/>
    <property type="match status" value="1"/>
</dbReference>
<feature type="compositionally biased region" description="Low complexity" evidence="9">
    <location>
        <begin position="426"/>
        <end position="454"/>
    </location>
</feature>
<gene>
    <name evidence="12" type="ORF">VE01_09696</name>
</gene>
<feature type="compositionally biased region" description="Low complexity" evidence="9">
    <location>
        <begin position="363"/>
        <end position="381"/>
    </location>
</feature>
<dbReference type="PROSITE" id="PS00518">
    <property type="entry name" value="ZF_RING_1"/>
    <property type="match status" value="1"/>
</dbReference>